<dbReference type="Pfam" id="PF00425">
    <property type="entry name" value="Chorismate_bind"/>
    <property type="match status" value="1"/>
</dbReference>
<protein>
    <recommendedName>
        <fullName evidence="3">isochorismate synthase</fullName>
        <ecNumber evidence="3">5.4.4.2</ecNumber>
    </recommendedName>
    <alternativeName>
        <fullName evidence="5">Isochorismate mutase</fullName>
    </alternativeName>
</protein>
<dbReference type="GO" id="GO:0008909">
    <property type="term" value="F:isochorismate synthase activity"/>
    <property type="evidence" value="ECO:0007669"/>
    <property type="project" value="UniProtKB-EC"/>
</dbReference>
<dbReference type="NCBIfam" id="TIGR00543">
    <property type="entry name" value="isochor_syn"/>
    <property type="match status" value="1"/>
</dbReference>
<dbReference type="Gene3D" id="3.60.120.10">
    <property type="entry name" value="Anthranilate synthase"/>
    <property type="match status" value="1"/>
</dbReference>
<dbReference type="EC" id="5.4.4.2" evidence="3"/>
<evidence type="ECO:0000313" key="7">
    <source>
        <dbReference type="EMBL" id="MDA2811287.1"/>
    </source>
</evidence>
<feature type="domain" description="Chorismate-utilising enzyme C-terminal" evidence="6">
    <location>
        <begin position="163"/>
        <end position="412"/>
    </location>
</feature>
<gene>
    <name evidence="7" type="ORF">O4J56_11650</name>
</gene>
<evidence type="ECO:0000313" key="8">
    <source>
        <dbReference type="Proteomes" id="UP001527866"/>
    </source>
</evidence>
<evidence type="ECO:0000256" key="1">
    <source>
        <dbReference type="ARBA" id="ARBA00000799"/>
    </source>
</evidence>
<name>A0ABT4U4N1_9ACTN</name>
<comment type="catalytic activity">
    <reaction evidence="1">
        <text>chorismate = isochorismate</text>
        <dbReference type="Rhea" id="RHEA:18985"/>
        <dbReference type="ChEBI" id="CHEBI:29748"/>
        <dbReference type="ChEBI" id="CHEBI:29780"/>
        <dbReference type="EC" id="5.4.4.2"/>
    </reaction>
</comment>
<proteinExistence type="inferred from homology"/>
<keyword evidence="8" id="KW-1185">Reference proteome</keyword>
<dbReference type="InterPro" id="IPR005801">
    <property type="entry name" value="ADC_synthase"/>
</dbReference>
<reference evidence="7 8" key="1">
    <citation type="submission" date="2023-01" db="EMBL/GenBank/DDBJ databases">
        <title>Draft genome sequence of Nocardiopsis sp. RSe5-2 isolated from halophytes.</title>
        <authorList>
            <person name="Duangmal K."/>
            <person name="Chantavorakit T."/>
        </authorList>
    </citation>
    <scope>NUCLEOTIDE SEQUENCE [LARGE SCALE GENOMIC DNA]</scope>
    <source>
        <strain evidence="7 8">RSe5-2</strain>
    </source>
</reference>
<evidence type="ECO:0000259" key="6">
    <source>
        <dbReference type="Pfam" id="PF00425"/>
    </source>
</evidence>
<evidence type="ECO:0000256" key="5">
    <source>
        <dbReference type="ARBA" id="ARBA00041564"/>
    </source>
</evidence>
<dbReference type="EMBL" id="JAQFWQ010000027">
    <property type="protein sequence ID" value="MDA2811287.1"/>
    <property type="molecule type" value="Genomic_DNA"/>
</dbReference>
<evidence type="ECO:0000256" key="2">
    <source>
        <dbReference type="ARBA" id="ARBA00005297"/>
    </source>
</evidence>
<dbReference type="Proteomes" id="UP001527866">
    <property type="component" value="Unassembled WGS sequence"/>
</dbReference>
<dbReference type="PANTHER" id="PTHR42839:SF2">
    <property type="entry name" value="ISOCHORISMATE SYNTHASE ENTC"/>
    <property type="match status" value="1"/>
</dbReference>
<dbReference type="InterPro" id="IPR015890">
    <property type="entry name" value="Chorismate_C"/>
</dbReference>
<sequence>MSVAFASPPRLAVRTVELRDRRPLLSHLPAAAPLCWLRGGDGLVAWGEAARVELPAEEDPQGARRFSEAARLLRDLFADAEVDDAVDLPGTGPVAFASFTFDARSNGSVLVVPSVVAGRRGGRTWLTTIGGHRPGSHPGALTVPGAPLRPVGPLTWGPGSLTAEQWCGAVGAAVDRIRGGGLAKAVLARDAFADAERAIDPRTLLGRLAAAHPECYTFAVDGLLGATPELLLRRDGDRVESLVLAGTRRRGATEEEDAALAEDLLSSDKDGEEHRYAVESLRAALGPLATEVAAPPEPELLRLANVQHLASPASAGLRPGVSTLDAVAALHPTAAVGGTPTAEAVELIRELEGMDRGRYAGPVGWIDAQGRGEWAIALRCAHVSGSRARLFAGCGIVAGSDPQEELAEADSKFRVMTEALTDR</sequence>
<accession>A0ABT4U4N1</accession>
<keyword evidence="4 7" id="KW-0413">Isomerase</keyword>
<dbReference type="RefSeq" id="WP_270685743.1">
    <property type="nucleotide sequence ID" value="NZ_JAQFWQ010000027.1"/>
</dbReference>
<comment type="similarity">
    <text evidence="2">Belongs to the isochorismate synthase family.</text>
</comment>
<comment type="caution">
    <text evidence="7">The sequence shown here is derived from an EMBL/GenBank/DDBJ whole genome shotgun (WGS) entry which is preliminary data.</text>
</comment>
<dbReference type="SUPFAM" id="SSF56322">
    <property type="entry name" value="ADC synthase"/>
    <property type="match status" value="1"/>
</dbReference>
<evidence type="ECO:0000256" key="3">
    <source>
        <dbReference type="ARBA" id="ARBA00012824"/>
    </source>
</evidence>
<dbReference type="PANTHER" id="PTHR42839">
    <property type="entry name" value="ISOCHORISMATE SYNTHASE ENTC"/>
    <property type="match status" value="1"/>
</dbReference>
<dbReference type="InterPro" id="IPR004561">
    <property type="entry name" value="IsoChor_synthase"/>
</dbReference>
<evidence type="ECO:0000256" key="4">
    <source>
        <dbReference type="ARBA" id="ARBA00023235"/>
    </source>
</evidence>
<organism evidence="7 8">
    <name type="scientific">Nocardiopsis endophytica</name>
    <dbReference type="NCBI Taxonomy" id="3018445"/>
    <lineage>
        <taxon>Bacteria</taxon>
        <taxon>Bacillati</taxon>
        <taxon>Actinomycetota</taxon>
        <taxon>Actinomycetes</taxon>
        <taxon>Streptosporangiales</taxon>
        <taxon>Nocardiopsidaceae</taxon>
        <taxon>Nocardiopsis</taxon>
    </lineage>
</organism>